<dbReference type="RefSeq" id="WP_270121979.1">
    <property type="nucleotide sequence ID" value="NZ_BAAAOM010000004.1"/>
</dbReference>
<reference evidence="1" key="1">
    <citation type="submission" date="2022-12" db="EMBL/GenBank/DDBJ databases">
        <title>Gycomyces niveus sp.nov., a novel actinomycete isolated from soil in Shouguang.</title>
        <authorList>
            <person name="Yang X."/>
        </authorList>
    </citation>
    <scope>NUCLEOTIDE SEQUENCE</scope>
    <source>
        <strain evidence="1">DSM 44724</strain>
    </source>
</reference>
<evidence type="ECO:0000313" key="1">
    <source>
        <dbReference type="EMBL" id="MDA1385516.1"/>
    </source>
</evidence>
<dbReference type="EMBL" id="JAPZVQ010000005">
    <property type="protein sequence ID" value="MDA1385516.1"/>
    <property type="molecule type" value="Genomic_DNA"/>
</dbReference>
<accession>A0A9X3SXU7</accession>
<evidence type="ECO:0000313" key="2">
    <source>
        <dbReference type="EMBL" id="MDR7339648.1"/>
    </source>
</evidence>
<sequence>MSTELERAIGRVVEGTRHWSPARWSSQGGTAKAGVMHVLVQALADLTADAEGRERRPVPRLPSDMHLPDQLQVIGLDLLEADLTEAQAAEAEAVIRTARAALF</sequence>
<name>A0A9X3SXU7_9ACTN</name>
<evidence type="ECO:0000313" key="4">
    <source>
        <dbReference type="Proteomes" id="UP001183604"/>
    </source>
</evidence>
<reference evidence="2 4" key="2">
    <citation type="submission" date="2023-07" db="EMBL/GenBank/DDBJ databases">
        <title>Sequencing the genomes of 1000 actinobacteria strains.</title>
        <authorList>
            <person name="Klenk H.-P."/>
        </authorList>
    </citation>
    <scope>NUCLEOTIDE SEQUENCE [LARGE SCALE GENOMIC DNA]</scope>
    <source>
        <strain evidence="2 4">DSM 44724</strain>
    </source>
</reference>
<evidence type="ECO:0000313" key="3">
    <source>
        <dbReference type="Proteomes" id="UP001145799"/>
    </source>
</evidence>
<dbReference type="EMBL" id="JAVDYD010000001">
    <property type="protein sequence ID" value="MDR7339648.1"/>
    <property type="molecule type" value="Genomic_DNA"/>
</dbReference>
<gene>
    <name evidence="2" type="ORF">J2S69_003367</name>
    <name evidence="1" type="ORF">O2L01_11020</name>
</gene>
<dbReference type="Proteomes" id="UP001145799">
    <property type="component" value="Unassembled WGS sequence"/>
</dbReference>
<protein>
    <submittedName>
        <fullName evidence="1">Uncharacterized protein</fullName>
    </submittedName>
</protein>
<proteinExistence type="predicted"/>
<keyword evidence="4" id="KW-1185">Reference proteome</keyword>
<organism evidence="1 3">
    <name type="scientific">Glycomyces lechevalierae</name>
    <dbReference type="NCBI Taxonomy" id="256034"/>
    <lineage>
        <taxon>Bacteria</taxon>
        <taxon>Bacillati</taxon>
        <taxon>Actinomycetota</taxon>
        <taxon>Actinomycetes</taxon>
        <taxon>Glycomycetales</taxon>
        <taxon>Glycomycetaceae</taxon>
        <taxon>Glycomyces</taxon>
    </lineage>
</organism>
<dbReference type="AlphaFoldDB" id="A0A9X3SXU7"/>
<comment type="caution">
    <text evidence="1">The sequence shown here is derived from an EMBL/GenBank/DDBJ whole genome shotgun (WGS) entry which is preliminary data.</text>
</comment>
<dbReference type="Proteomes" id="UP001183604">
    <property type="component" value="Unassembled WGS sequence"/>
</dbReference>